<reference evidence="1" key="2">
    <citation type="submission" date="2021-01" db="EMBL/GenBank/DDBJ databases">
        <authorList>
            <person name="Schikora-Tamarit M.A."/>
        </authorList>
    </citation>
    <scope>NUCLEOTIDE SEQUENCE</scope>
    <source>
        <strain evidence="1">CBS6075</strain>
    </source>
</reference>
<sequence>MALVEQLVKSLSVDVLVCCESEPCNLKMVEPKSEPVVSSEDVFLVRAMKWKSTEPEHEKNTMVLEAVWSLIRFLRVPANVTNLNFGGTTTTCCNSWSGTLVTCSLVVTSSAFSSEISPSFFTFGLMVAEHKMLILLAGSDWYLLGAADEDTADRILAILSSKPSSISLSPSSRTTYLICERFRFWVCSIWSTSLPGVATRTLTPLRNRAFSDFFFSPPITFPATILWSQ</sequence>
<keyword evidence="2" id="KW-1185">Reference proteome</keyword>
<comment type="caution">
    <text evidence="1">The sequence shown here is derived from an EMBL/GenBank/DDBJ whole genome shotgun (WGS) entry which is preliminary data.</text>
</comment>
<dbReference type="EMBL" id="JAEUBE010000327">
    <property type="protein sequence ID" value="KAH3664248.1"/>
    <property type="molecule type" value="Genomic_DNA"/>
</dbReference>
<reference evidence="1" key="1">
    <citation type="journal article" date="2021" name="Open Biol.">
        <title>Shared evolutionary footprints suggest mitochondrial oxidative damage underlies multiple complex I losses in fungi.</title>
        <authorList>
            <person name="Schikora-Tamarit M.A."/>
            <person name="Marcet-Houben M."/>
            <person name="Nosek J."/>
            <person name="Gabaldon T."/>
        </authorList>
    </citation>
    <scope>NUCLEOTIDE SEQUENCE</scope>
    <source>
        <strain evidence="1">CBS6075</strain>
    </source>
</reference>
<accession>A0A9P8T2W6</accession>
<protein>
    <submittedName>
        <fullName evidence="1">Uncharacterized protein</fullName>
    </submittedName>
</protein>
<evidence type="ECO:0000313" key="2">
    <source>
        <dbReference type="Proteomes" id="UP000769157"/>
    </source>
</evidence>
<dbReference type="Proteomes" id="UP000769157">
    <property type="component" value="Unassembled WGS sequence"/>
</dbReference>
<dbReference type="GeneID" id="70236565"/>
<name>A0A9P8T2W6_9ASCO</name>
<evidence type="ECO:0000313" key="1">
    <source>
        <dbReference type="EMBL" id="KAH3664248.1"/>
    </source>
</evidence>
<proteinExistence type="predicted"/>
<dbReference type="AlphaFoldDB" id="A0A9P8T2W6"/>
<gene>
    <name evidence="1" type="ORF">OGAPHI_004600</name>
</gene>
<organism evidence="1 2">
    <name type="scientific">Ogataea philodendri</name>
    <dbReference type="NCBI Taxonomy" id="1378263"/>
    <lineage>
        <taxon>Eukaryota</taxon>
        <taxon>Fungi</taxon>
        <taxon>Dikarya</taxon>
        <taxon>Ascomycota</taxon>
        <taxon>Saccharomycotina</taxon>
        <taxon>Pichiomycetes</taxon>
        <taxon>Pichiales</taxon>
        <taxon>Pichiaceae</taxon>
        <taxon>Ogataea</taxon>
    </lineage>
</organism>
<dbReference type="RefSeq" id="XP_046060520.1">
    <property type="nucleotide sequence ID" value="XM_046205696.1"/>
</dbReference>